<evidence type="ECO:0000313" key="3">
    <source>
        <dbReference type="Proteomes" id="UP001312908"/>
    </source>
</evidence>
<gene>
    <name evidence="2" type="ORF">DOFOFD_11725</name>
</gene>
<reference evidence="2 3" key="1">
    <citation type="submission" date="2023-10" db="EMBL/GenBank/DDBJ databases">
        <title>Sorlinia euscelidii gen. nov., sp. nov., an acetic acid bacteria isolated from the gut of Euscelidius variegatus emitter.</title>
        <authorList>
            <person name="Michoud G."/>
            <person name="Marasco R."/>
            <person name="Seferji K."/>
            <person name="Gonella E."/>
            <person name="Garuglieri E."/>
            <person name="Alma A."/>
            <person name="Mapelli F."/>
            <person name="Borin S."/>
            <person name="Daffonchio D."/>
            <person name="Crotti E."/>
        </authorList>
    </citation>
    <scope>NUCLEOTIDE SEQUENCE [LARGE SCALE GENOMIC DNA]</scope>
    <source>
        <strain evidence="2 3">EV16P</strain>
    </source>
</reference>
<sequence length="57" mass="6247">MINLGTERFVISRGMRIAQGIIAPVTRLEWQEVSTLDETLRGEGASGAQAPRTETMT</sequence>
<keyword evidence="3" id="KW-1185">Reference proteome</keyword>
<dbReference type="EMBL" id="JAWJZY010000008">
    <property type="protein sequence ID" value="MEE8659669.1"/>
    <property type="molecule type" value="Genomic_DNA"/>
</dbReference>
<proteinExistence type="predicted"/>
<accession>A0ABU7U6Z0</accession>
<protein>
    <recommendedName>
        <fullName evidence="1">dUTPase-like domain-containing protein</fullName>
    </recommendedName>
</protein>
<dbReference type="InterPro" id="IPR036157">
    <property type="entry name" value="dUTPase-like_sf"/>
</dbReference>
<organism evidence="2 3">
    <name type="scientific">Sorlinia euscelidii</name>
    <dbReference type="NCBI Taxonomy" id="3081148"/>
    <lineage>
        <taxon>Bacteria</taxon>
        <taxon>Pseudomonadati</taxon>
        <taxon>Pseudomonadota</taxon>
        <taxon>Alphaproteobacteria</taxon>
        <taxon>Acetobacterales</taxon>
        <taxon>Acetobacteraceae</taxon>
        <taxon>Sorlinia</taxon>
    </lineage>
</organism>
<dbReference type="Gene3D" id="2.70.40.10">
    <property type="match status" value="1"/>
</dbReference>
<evidence type="ECO:0000313" key="2">
    <source>
        <dbReference type="EMBL" id="MEE8659669.1"/>
    </source>
</evidence>
<dbReference type="Pfam" id="PF00692">
    <property type="entry name" value="dUTPase"/>
    <property type="match status" value="1"/>
</dbReference>
<dbReference type="InterPro" id="IPR029054">
    <property type="entry name" value="dUTPase-like"/>
</dbReference>
<name>A0ABU7U6Z0_9PROT</name>
<dbReference type="Proteomes" id="UP001312908">
    <property type="component" value="Unassembled WGS sequence"/>
</dbReference>
<comment type="caution">
    <text evidence="2">The sequence shown here is derived from an EMBL/GenBank/DDBJ whole genome shotgun (WGS) entry which is preliminary data.</text>
</comment>
<feature type="domain" description="dUTPase-like" evidence="1">
    <location>
        <begin position="1"/>
        <end position="47"/>
    </location>
</feature>
<dbReference type="SUPFAM" id="SSF51283">
    <property type="entry name" value="dUTPase-like"/>
    <property type="match status" value="1"/>
</dbReference>
<evidence type="ECO:0000259" key="1">
    <source>
        <dbReference type="Pfam" id="PF00692"/>
    </source>
</evidence>